<keyword evidence="11" id="KW-1185">Reference proteome</keyword>
<comment type="similarity">
    <text evidence="3">Belongs to the metallo-beta-lactamase superfamily. Glyoxalase II family.</text>
</comment>
<dbReference type="InterPro" id="IPR001279">
    <property type="entry name" value="Metallo-B-lactamas"/>
</dbReference>
<feature type="domain" description="Metallo-beta-lactamase" evidence="9">
    <location>
        <begin position="13"/>
        <end position="176"/>
    </location>
</feature>
<dbReference type="Gene3D" id="3.60.15.10">
    <property type="entry name" value="Ribonuclease Z/Hydroxyacylglutathione hydrolase-like"/>
    <property type="match status" value="1"/>
</dbReference>
<evidence type="ECO:0000313" key="11">
    <source>
        <dbReference type="Proteomes" id="UP000295793"/>
    </source>
</evidence>
<evidence type="ECO:0000256" key="3">
    <source>
        <dbReference type="ARBA" id="ARBA00006759"/>
    </source>
</evidence>
<dbReference type="GO" id="GO:0046872">
    <property type="term" value="F:metal ion binding"/>
    <property type="evidence" value="ECO:0007669"/>
    <property type="project" value="UniProtKB-KW"/>
</dbReference>
<dbReference type="EC" id="3.1.2.6" evidence="4"/>
<evidence type="ECO:0000256" key="2">
    <source>
        <dbReference type="ARBA" id="ARBA00004963"/>
    </source>
</evidence>
<organism evidence="10 11">
    <name type="scientific">Reinekea marinisedimentorum</name>
    <dbReference type="NCBI Taxonomy" id="230495"/>
    <lineage>
        <taxon>Bacteria</taxon>
        <taxon>Pseudomonadati</taxon>
        <taxon>Pseudomonadota</taxon>
        <taxon>Gammaproteobacteria</taxon>
        <taxon>Oceanospirillales</taxon>
        <taxon>Saccharospirillaceae</taxon>
        <taxon>Reinekea</taxon>
    </lineage>
</organism>
<dbReference type="InterPro" id="IPR032282">
    <property type="entry name" value="HAGH_C"/>
</dbReference>
<dbReference type="OrthoDB" id="9802248at2"/>
<keyword evidence="5" id="KW-0479">Metal-binding</keyword>
<dbReference type="PANTHER" id="PTHR43705">
    <property type="entry name" value="HYDROXYACYLGLUTATHIONE HYDROLASE"/>
    <property type="match status" value="1"/>
</dbReference>
<dbReference type="PANTHER" id="PTHR43705:SF1">
    <property type="entry name" value="HYDROXYACYLGLUTATHIONE HYDROLASE GLOB"/>
    <property type="match status" value="1"/>
</dbReference>
<comment type="pathway">
    <text evidence="2">Secondary metabolite metabolism; methylglyoxal degradation; (R)-lactate from methylglyoxal: step 2/2.</text>
</comment>
<evidence type="ECO:0000256" key="8">
    <source>
        <dbReference type="ARBA" id="ARBA00031044"/>
    </source>
</evidence>
<accession>A0A4R3ICT7</accession>
<dbReference type="RefSeq" id="WP_132700356.1">
    <property type="nucleotide sequence ID" value="NZ_SLZR01000003.1"/>
</dbReference>
<comment type="cofactor">
    <cofactor evidence="1">
        <name>Zn(2+)</name>
        <dbReference type="ChEBI" id="CHEBI:29105"/>
    </cofactor>
</comment>
<gene>
    <name evidence="10" type="ORF">BCF53_10396</name>
</gene>
<evidence type="ECO:0000256" key="7">
    <source>
        <dbReference type="ARBA" id="ARBA00022833"/>
    </source>
</evidence>
<sequence length="257" mass="29126">MDVIRTFVPGSFANYNHLVYSEQTGEAAAVDPFDAAFLVDVAERNNLKITQIWITHEHGDHIKDVAKLKAATQAPVYAPVTCKGKVDADHWLEDEQQLFIGQQAITHLLTPGHIAGHGVYLYLNKQAPESDFIIAGDTLFNAGVGNIKSGNVDELYDSIEKLHKWLTPGCRIYTGHDYIETNLKFTLHYCPQLEEAKTTLLNVAKQTPDSRSVQTWHQEMAYNLFLRLDSEEVCSMTKCAPNRKARFTELRHLRDQW</sequence>
<evidence type="ECO:0000256" key="6">
    <source>
        <dbReference type="ARBA" id="ARBA00022801"/>
    </source>
</evidence>
<dbReference type="InterPro" id="IPR036866">
    <property type="entry name" value="RibonucZ/Hydroxyglut_hydro"/>
</dbReference>
<dbReference type="Pfam" id="PF16123">
    <property type="entry name" value="HAGH_C"/>
    <property type="match status" value="1"/>
</dbReference>
<dbReference type="AlphaFoldDB" id="A0A4R3ICT7"/>
<protein>
    <recommendedName>
        <fullName evidence="4">hydroxyacylglutathione hydrolase</fullName>
        <ecNumber evidence="4">3.1.2.6</ecNumber>
    </recommendedName>
    <alternativeName>
        <fullName evidence="8">Glyoxalase II</fullName>
    </alternativeName>
</protein>
<dbReference type="EMBL" id="SLZR01000003">
    <property type="protein sequence ID" value="TCS42435.1"/>
    <property type="molecule type" value="Genomic_DNA"/>
</dbReference>
<reference evidence="10 11" key="1">
    <citation type="submission" date="2019-03" db="EMBL/GenBank/DDBJ databases">
        <title>Genomic Encyclopedia of Archaeal and Bacterial Type Strains, Phase II (KMG-II): from individual species to whole genera.</title>
        <authorList>
            <person name="Goeker M."/>
        </authorList>
    </citation>
    <scope>NUCLEOTIDE SEQUENCE [LARGE SCALE GENOMIC DNA]</scope>
    <source>
        <strain evidence="10 11">DSM 15388</strain>
    </source>
</reference>
<evidence type="ECO:0000259" key="9">
    <source>
        <dbReference type="SMART" id="SM00849"/>
    </source>
</evidence>
<dbReference type="Pfam" id="PF00753">
    <property type="entry name" value="Lactamase_B"/>
    <property type="match status" value="1"/>
</dbReference>
<proteinExistence type="inferred from homology"/>
<comment type="caution">
    <text evidence="10">The sequence shown here is derived from an EMBL/GenBank/DDBJ whole genome shotgun (WGS) entry which is preliminary data.</text>
</comment>
<evidence type="ECO:0000313" key="10">
    <source>
        <dbReference type="EMBL" id="TCS42435.1"/>
    </source>
</evidence>
<evidence type="ECO:0000256" key="4">
    <source>
        <dbReference type="ARBA" id="ARBA00011917"/>
    </source>
</evidence>
<dbReference type="InterPro" id="IPR035680">
    <property type="entry name" value="Clx_II_MBL"/>
</dbReference>
<evidence type="ECO:0000256" key="1">
    <source>
        <dbReference type="ARBA" id="ARBA00001947"/>
    </source>
</evidence>
<dbReference type="CDD" id="cd07723">
    <property type="entry name" value="hydroxyacylglutathione_hydrolase_MBL-fold"/>
    <property type="match status" value="1"/>
</dbReference>
<dbReference type="SMART" id="SM00849">
    <property type="entry name" value="Lactamase_B"/>
    <property type="match status" value="1"/>
</dbReference>
<dbReference type="InterPro" id="IPR050110">
    <property type="entry name" value="Glyoxalase_II_hydrolase"/>
</dbReference>
<keyword evidence="7" id="KW-0862">Zinc</keyword>
<name>A0A4R3ICT7_9GAMM</name>
<keyword evidence="6 10" id="KW-0378">Hydrolase</keyword>
<evidence type="ECO:0000256" key="5">
    <source>
        <dbReference type="ARBA" id="ARBA00022723"/>
    </source>
</evidence>
<dbReference type="SUPFAM" id="SSF56281">
    <property type="entry name" value="Metallo-hydrolase/oxidoreductase"/>
    <property type="match status" value="1"/>
</dbReference>
<dbReference type="Proteomes" id="UP000295793">
    <property type="component" value="Unassembled WGS sequence"/>
</dbReference>
<dbReference type="GO" id="GO:0004416">
    <property type="term" value="F:hydroxyacylglutathione hydrolase activity"/>
    <property type="evidence" value="ECO:0007669"/>
    <property type="project" value="UniProtKB-EC"/>
</dbReference>